<name>A0ABD1SSX5_9LAMI</name>
<organism evidence="2 3">
    <name type="scientific">Abeliophyllum distichum</name>
    <dbReference type="NCBI Taxonomy" id="126358"/>
    <lineage>
        <taxon>Eukaryota</taxon>
        <taxon>Viridiplantae</taxon>
        <taxon>Streptophyta</taxon>
        <taxon>Embryophyta</taxon>
        <taxon>Tracheophyta</taxon>
        <taxon>Spermatophyta</taxon>
        <taxon>Magnoliopsida</taxon>
        <taxon>eudicotyledons</taxon>
        <taxon>Gunneridae</taxon>
        <taxon>Pentapetalae</taxon>
        <taxon>asterids</taxon>
        <taxon>lamiids</taxon>
        <taxon>Lamiales</taxon>
        <taxon>Oleaceae</taxon>
        <taxon>Forsythieae</taxon>
        <taxon>Abeliophyllum</taxon>
    </lineage>
</organism>
<reference evidence="3" key="1">
    <citation type="submission" date="2024-07" db="EMBL/GenBank/DDBJ databases">
        <title>Two chromosome-level genome assemblies of Korean endemic species Abeliophyllum distichum and Forsythia ovata (Oleaceae).</title>
        <authorList>
            <person name="Jang H."/>
        </authorList>
    </citation>
    <scope>NUCLEOTIDE SEQUENCE [LARGE SCALE GENOMIC DNA]</scope>
</reference>
<accession>A0ABD1SSX5</accession>
<feature type="compositionally biased region" description="Polar residues" evidence="1">
    <location>
        <begin position="128"/>
        <end position="138"/>
    </location>
</feature>
<protein>
    <submittedName>
        <fullName evidence="2">Uncharacterized protein</fullName>
    </submittedName>
</protein>
<evidence type="ECO:0000313" key="3">
    <source>
        <dbReference type="Proteomes" id="UP001604336"/>
    </source>
</evidence>
<keyword evidence="3" id="KW-1185">Reference proteome</keyword>
<dbReference type="AlphaFoldDB" id="A0ABD1SSX5"/>
<feature type="region of interest" description="Disordered" evidence="1">
    <location>
        <begin position="118"/>
        <end position="138"/>
    </location>
</feature>
<dbReference type="EMBL" id="JBFOLK010000006">
    <property type="protein sequence ID" value="KAL2503808.1"/>
    <property type="molecule type" value="Genomic_DNA"/>
</dbReference>
<dbReference type="Proteomes" id="UP001604336">
    <property type="component" value="Unassembled WGS sequence"/>
</dbReference>
<proteinExistence type="predicted"/>
<sequence>MKSALNLENKNLDVGKKFWSYKLNEFPIFLQIWAYEIIYSLNDIICMGVGEGSVGPRLLNWEADYYRSQWDKDIFDVLIFRANNFKPTDKEKFEVHASRLFEKNQAASEFNVDYANPQSNPIGAFDGASTSRSFTGEK</sequence>
<evidence type="ECO:0000256" key="1">
    <source>
        <dbReference type="SAM" id="MobiDB-lite"/>
    </source>
</evidence>
<gene>
    <name evidence="2" type="ORF">Adt_19429</name>
</gene>
<evidence type="ECO:0000313" key="2">
    <source>
        <dbReference type="EMBL" id="KAL2503808.1"/>
    </source>
</evidence>
<comment type="caution">
    <text evidence="2">The sequence shown here is derived from an EMBL/GenBank/DDBJ whole genome shotgun (WGS) entry which is preliminary data.</text>
</comment>